<dbReference type="PRINTS" id="PR00344">
    <property type="entry name" value="BCTRLSENSOR"/>
</dbReference>
<keyword evidence="5" id="KW-0597">Phosphoprotein</keyword>
<evidence type="ECO:0000256" key="13">
    <source>
        <dbReference type="ARBA" id="ARBA00023136"/>
    </source>
</evidence>
<keyword evidence="12" id="KW-0902">Two-component regulatory system</keyword>
<dbReference type="GO" id="GO:0000155">
    <property type="term" value="F:phosphorelay sensor kinase activity"/>
    <property type="evidence" value="ECO:0007669"/>
    <property type="project" value="InterPro"/>
</dbReference>
<proteinExistence type="predicted"/>
<comment type="caution">
    <text evidence="17">The sequence shown here is derived from an EMBL/GenBank/DDBJ whole genome shotgun (WGS) entry which is preliminary data.</text>
</comment>
<evidence type="ECO:0000256" key="4">
    <source>
        <dbReference type="ARBA" id="ARBA00022475"/>
    </source>
</evidence>
<dbReference type="Gene3D" id="1.10.287.130">
    <property type="match status" value="1"/>
</dbReference>
<dbReference type="InterPro" id="IPR003661">
    <property type="entry name" value="HisK_dim/P_dom"/>
</dbReference>
<keyword evidence="9" id="KW-0418">Kinase</keyword>
<evidence type="ECO:0000256" key="12">
    <source>
        <dbReference type="ARBA" id="ARBA00023012"/>
    </source>
</evidence>
<dbReference type="InterPro" id="IPR005467">
    <property type="entry name" value="His_kinase_dom"/>
</dbReference>
<dbReference type="Gene3D" id="6.10.340.10">
    <property type="match status" value="1"/>
</dbReference>
<dbReference type="EMBL" id="BMKR01000020">
    <property type="protein sequence ID" value="GGF92788.1"/>
    <property type="molecule type" value="Genomic_DNA"/>
</dbReference>
<dbReference type="EC" id="2.7.13.3" evidence="3"/>
<keyword evidence="18" id="KW-1185">Reference proteome</keyword>
<dbReference type="RefSeq" id="WP_189028408.1">
    <property type="nucleotide sequence ID" value="NZ_BMKR01000020.1"/>
</dbReference>
<evidence type="ECO:0000256" key="9">
    <source>
        <dbReference type="ARBA" id="ARBA00022777"/>
    </source>
</evidence>
<dbReference type="GO" id="GO:0005524">
    <property type="term" value="F:ATP binding"/>
    <property type="evidence" value="ECO:0007669"/>
    <property type="project" value="UniProtKB-KW"/>
</dbReference>
<dbReference type="Pfam" id="PF02518">
    <property type="entry name" value="HATPase_c"/>
    <property type="match status" value="1"/>
</dbReference>
<comment type="subcellular location">
    <subcellularLocation>
        <location evidence="2">Cell membrane</location>
        <topology evidence="2">Multi-pass membrane protein</topology>
    </subcellularLocation>
</comment>
<dbReference type="CDD" id="cd00075">
    <property type="entry name" value="HATPase"/>
    <property type="match status" value="1"/>
</dbReference>
<keyword evidence="10" id="KW-0067">ATP-binding</keyword>
<dbReference type="InterPro" id="IPR003594">
    <property type="entry name" value="HATPase_dom"/>
</dbReference>
<keyword evidence="7 14" id="KW-0812">Transmembrane</keyword>
<dbReference type="InterPro" id="IPR050398">
    <property type="entry name" value="HssS/ArlS-like"/>
</dbReference>
<dbReference type="AlphaFoldDB" id="A0A917CMJ5"/>
<feature type="domain" description="Histidine kinase" evidence="15">
    <location>
        <begin position="175"/>
        <end position="384"/>
    </location>
</feature>
<evidence type="ECO:0000259" key="15">
    <source>
        <dbReference type="PROSITE" id="PS50109"/>
    </source>
</evidence>
<dbReference type="CDD" id="cd00082">
    <property type="entry name" value="HisKA"/>
    <property type="match status" value="1"/>
</dbReference>
<feature type="transmembrane region" description="Helical" evidence="14">
    <location>
        <begin position="95"/>
        <end position="113"/>
    </location>
</feature>
<reference evidence="17" key="2">
    <citation type="submission" date="2020-09" db="EMBL/GenBank/DDBJ databases">
        <authorList>
            <person name="Sun Q."/>
            <person name="Zhou Y."/>
        </authorList>
    </citation>
    <scope>NUCLEOTIDE SEQUENCE</scope>
    <source>
        <strain evidence="17">CGMCC 1.16134</strain>
    </source>
</reference>
<evidence type="ECO:0000256" key="10">
    <source>
        <dbReference type="ARBA" id="ARBA00022840"/>
    </source>
</evidence>
<dbReference type="PANTHER" id="PTHR45528:SF1">
    <property type="entry name" value="SENSOR HISTIDINE KINASE CPXA"/>
    <property type="match status" value="1"/>
</dbReference>
<dbReference type="InterPro" id="IPR036097">
    <property type="entry name" value="HisK_dim/P_sf"/>
</dbReference>
<evidence type="ECO:0000256" key="3">
    <source>
        <dbReference type="ARBA" id="ARBA00012438"/>
    </source>
</evidence>
<keyword evidence="11 14" id="KW-1133">Transmembrane helix</keyword>
<keyword evidence="8" id="KW-0547">Nucleotide-binding</keyword>
<evidence type="ECO:0000256" key="1">
    <source>
        <dbReference type="ARBA" id="ARBA00000085"/>
    </source>
</evidence>
<name>A0A917CMJ5_9BACL</name>
<evidence type="ECO:0000256" key="2">
    <source>
        <dbReference type="ARBA" id="ARBA00004651"/>
    </source>
</evidence>
<dbReference type="SUPFAM" id="SSF47384">
    <property type="entry name" value="Homodimeric domain of signal transducing histidine kinase"/>
    <property type="match status" value="1"/>
</dbReference>
<sequence length="399" mass="44403">MGLLNKVSIRMRVTLLAGGILLTASILLTWSSIYNAQDKFVVHLNTNKAAERPLVHERDIGRVQPEAGDLPVEGPVSVPAVAATQAKKQFDNWSYIYLAVISGIGMILTYILAGKALKPLQDLNQSIVNITEHNLKERIPASGADDEIGSLSNSFNAMLERLDESFLRQKRFSANVSHELKTPLSIMNAGLQVLRLDEDPTVEDYKETIDMAERNTRRLMNIVDDLLVLTNDSDMEYADEIHLEPLFLQIEAELQSIYHDKNIHITHVFELNTIPGHARIVYRAFFNLLENAMKYNIVNGSIEIKTWIEEDHTGKISIANSGAGIPPDDLQRIFEPFYRVDSSRSRKIGGAGLGLSIVKASMERHGWHIKGESTVNAGTCFVISGICPYTKKQQQAGPG</sequence>
<dbReference type="Pfam" id="PF00512">
    <property type="entry name" value="HisKA"/>
    <property type="match status" value="1"/>
</dbReference>
<dbReference type="SMART" id="SM00304">
    <property type="entry name" value="HAMP"/>
    <property type="match status" value="1"/>
</dbReference>
<dbReference type="PANTHER" id="PTHR45528">
    <property type="entry name" value="SENSOR HISTIDINE KINASE CPXA"/>
    <property type="match status" value="1"/>
</dbReference>
<dbReference type="GO" id="GO:0005886">
    <property type="term" value="C:plasma membrane"/>
    <property type="evidence" value="ECO:0007669"/>
    <property type="project" value="UniProtKB-SubCell"/>
</dbReference>
<keyword evidence="4" id="KW-1003">Cell membrane</keyword>
<dbReference type="InterPro" id="IPR004358">
    <property type="entry name" value="Sig_transdc_His_kin-like_C"/>
</dbReference>
<accession>A0A917CMJ5</accession>
<evidence type="ECO:0000256" key="5">
    <source>
        <dbReference type="ARBA" id="ARBA00022553"/>
    </source>
</evidence>
<dbReference type="Pfam" id="PF00672">
    <property type="entry name" value="HAMP"/>
    <property type="match status" value="1"/>
</dbReference>
<organism evidence="17 18">
    <name type="scientific">Paenibacillus albidus</name>
    <dbReference type="NCBI Taxonomy" id="2041023"/>
    <lineage>
        <taxon>Bacteria</taxon>
        <taxon>Bacillati</taxon>
        <taxon>Bacillota</taxon>
        <taxon>Bacilli</taxon>
        <taxon>Bacillales</taxon>
        <taxon>Paenibacillaceae</taxon>
        <taxon>Paenibacillus</taxon>
    </lineage>
</organism>
<evidence type="ECO:0000313" key="18">
    <source>
        <dbReference type="Proteomes" id="UP000637643"/>
    </source>
</evidence>
<evidence type="ECO:0000259" key="16">
    <source>
        <dbReference type="PROSITE" id="PS50885"/>
    </source>
</evidence>
<feature type="transmembrane region" description="Helical" evidence="14">
    <location>
        <begin position="12"/>
        <end position="33"/>
    </location>
</feature>
<feature type="domain" description="HAMP" evidence="16">
    <location>
        <begin position="114"/>
        <end position="167"/>
    </location>
</feature>
<dbReference type="SMART" id="SM00388">
    <property type="entry name" value="HisKA"/>
    <property type="match status" value="1"/>
</dbReference>
<dbReference type="PROSITE" id="PS50885">
    <property type="entry name" value="HAMP"/>
    <property type="match status" value="1"/>
</dbReference>
<dbReference type="SUPFAM" id="SSF55874">
    <property type="entry name" value="ATPase domain of HSP90 chaperone/DNA topoisomerase II/histidine kinase"/>
    <property type="match status" value="1"/>
</dbReference>
<evidence type="ECO:0000313" key="17">
    <source>
        <dbReference type="EMBL" id="GGF92788.1"/>
    </source>
</evidence>
<dbReference type="SMART" id="SM00387">
    <property type="entry name" value="HATPase_c"/>
    <property type="match status" value="1"/>
</dbReference>
<dbReference type="InterPro" id="IPR036890">
    <property type="entry name" value="HATPase_C_sf"/>
</dbReference>
<comment type="catalytic activity">
    <reaction evidence="1">
        <text>ATP + protein L-histidine = ADP + protein N-phospho-L-histidine.</text>
        <dbReference type="EC" id="2.7.13.3"/>
    </reaction>
</comment>
<dbReference type="Gene3D" id="3.30.565.10">
    <property type="entry name" value="Histidine kinase-like ATPase, C-terminal domain"/>
    <property type="match status" value="1"/>
</dbReference>
<evidence type="ECO:0000256" key="7">
    <source>
        <dbReference type="ARBA" id="ARBA00022692"/>
    </source>
</evidence>
<keyword evidence="6" id="KW-0808">Transferase</keyword>
<protein>
    <recommendedName>
        <fullName evidence="3">histidine kinase</fullName>
        <ecNumber evidence="3">2.7.13.3</ecNumber>
    </recommendedName>
</protein>
<dbReference type="SUPFAM" id="SSF158472">
    <property type="entry name" value="HAMP domain-like"/>
    <property type="match status" value="1"/>
</dbReference>
<reference evidence="17" key="1">
    <citation type="journal article" date="2014" name="Int. J. Syst. Evol. Microbiol.">
        <title>Complete genome sequence of Corynebacterium casei LMG S-19264T (=DSM 44701T), isolated from a smear-ripened cheese.</title>
        <authorList>
            <consortium name="US DOE Joint Genome Institute (JGI-PGF)"/>
            <person name="Walter F."/>
            <person name="Albersmeier A."/>
            <person name="Kalinowski J."/>
            <person name="Ruckert C."/>
        </authorList>
    </citation>
    <scope>NUCLEOTIDE SEQUENCE</scope>
    <source>
        <strain evidence="17">CGMCC 1.16134</strain>
    </source>
</reference>
<dbReference type="PROSITE" id="PS50109">
    <property type="entry name" value="HIS_KIN"/>
    <property type="match status" value="1"/>
</dbReference>
<evidence type="ECO:0000256" key="8">
    <source>
        <dbReference type="ARBA" id="ARBA00022741"/>
    </source>
</evidence>
<dbReference type="CDD" id="cd06225">
    <property type="entry name" value="HAMP"/>
    <property type="match status" value="1"/>
</dbReference>
<keyword evidence="13 14" id="KW-0472">Membrane</keyword>
<evidence type="ECO:0000256" key="11">
    <source>
        <dbReference type="ARBA" id="ARBA00022989"/>
    </source>
</evidence>
<dbReference type="Proteomes" id="UP000637643">
    <property type="component" value="Unassembled WGS sequence"/>
</dbReference>
<dbReference type="InterPro" id="IPR003660">
    <property type="entry name" value="HAMP_dom"/>
</dbReference>
<evidence type="ECO:0000256" key="6">
    <source>
        <dbReference type="ARBA" id="ARBA00022679"/>
    </source>
</evidence>
<gene>
    <name evidence="17" type="ORF">GCM10010912_42280</name>
</gene>
<evidence type="ECO:0000256" key="14">
    <source>
        <dbReference type="SAM" id="Phobius"/>
    </source>
</evidence>